<dbReference type="GO" id="GO:0016757">
    <property type="term" value="F:glycosyltransferase activity"/>
    <property type="evidence" value="ECO:0007669"/>
    <property type="project" value="InterPro"/>
</dbReference>
<sequence>MKRKCLTIKHLTLYNSIFMKILHIMPILGVGGASRLLSELLPMLNKEMEASFLISRYVDKTFLPKLQNAGVSVRVMGNGVQDPFQVFKIIKELRNNYDVIHVHLFPMLYWVAIANLFVKRELVYTEHSTYNKRRNKWYLAPFERWAYSRYSKIISISNQTESNLKSWLNVAGDDKRFAVINNGVNLNEFKNCEHERVYPHTLIMVARFVPAKDQETVIKAMTLLGEDVNLIFVGDGEKIDVCKSLAKDLKVDGRVHFVGTQSDVPRWIGKADIGIQSSHWEGFGLTAVEMMAGGLPVVASDVEGVKQVVEGAGLLFPHGDYEKLADIVNKLLSDQSYYEMVKRRCIERSKMYDIKTMVDSYINVYKDVIQRSRK</sequence>
<dbReference type="SUPFAM" id="SSF53756">
    <property type="entry name" value="UDP-Glycosyltransferase/glycogen phosphorylase"/>
    <property type="match status" value="1"/>
</dbReference>
<proteinExistence type="predicted"/>
<reference evidence="4" key="1">
    <citation type="submission" date="2019-04" db="EMBL/GenBank/DDBJ databases">
        <title>Evolution of Biomass-Degrading Anaerobic Consortia Revealed by Metagenomics.</title>
        <authorList>
            <person name="Peng X."/>
        </authorList>
    </citation>
    <scope>NUCLEOTIDE SEQUENCE</scope>
    <source>
        <strain evidence="4">SIG140</strain>
    </source>
</reference>
<protein>
    <submittedName>
        <fullName evidence="4">Glycosyltransferase family 4 protein</fullName>
    </submittedName>
</protein>
<dbReference type="InterPro" id="IPR028098">
    <property type="entry name" value="Glyco_trans_4-like_N"/>
</dbReference>
<comment type="caution">
    <text evidence="4">The sequence shown here is derived from an EMBL/GenBank/DDBJ whole genome shotgun (WGS) entry which is preliminary data.</text>
</comment>
<dbReference type="Gene3D" id="3.40.50.2000">
    <property type="entry name" value="Glycogen Phosphorylase B"/>
    <property type="match status" value="2"/>
</dbReference>
<keyword evidence="1" id="KW-0812">Transmembrane</keyword>
<dbReference type="PANTHER" id="PTHR12526:SF630">
    <property type="entry name" value="GLYCOSYLTRANSFERASE"/>
    <property type="match status" value="1"/>
</dbReference>
<dbReference type="PANTHER" id="PTHR12526">
    <property type="entry name" value="GLYCOSYLTRANSFERASE"/>
    <property type="match status" value="1"/>
</dbReference>
<keyword evidence="1" id="KW-0472">Membrane</keyword>
<dbReference type="Pfam" id="PF13439">
    <property type="entry name" value="Glyco_transf_4"/>
    <property type="match status" value="1"/>
</dbReference>
<evidence type="ECO:0000259" key="3">
    <source>
        <dbReference type="Pfam" id="PF13439"/>
    </source>
</evidence>
<evidence type="ECO:0000313" key="4">
    <source>
        <dbReference type="EMBL" id="MBE6270550.1"/>
    </source>
</evidence>
<dbReference type="Proteomes" id="UP000806522">
    <property type="component" value="Unassembled WGS sequence"/>
</dbReference>
<dbReference type="EMBL" id="SUYC01000005">
    <property type="protein sequence ID" value="MBE6270550.1"/>
    <property type="molecule type" value="Genomic_DNA"/>
</dbReference>
<dbReference type="CDD" id="cd03801">
    <property type="entry name" value="GT4_PimA-like"/>
    <property type="match status" value="1"/>
</dbReference>
<gene>
    <name evidence="4" type="ORF">E7101_06315</name>
</gene>
<dbReference type="InterPro" id="IPR001296">
    <property type="entry name" value="Glyco_trans_1"/>
</dbReference>
<keyword evidence="1" id="KW-1133">Transmembrane helix</keyword>
<dbReference type="Pfam" id="PF00534">
    <property type="entry name" value="Glycos_transf_1"/>
    <property type="match status" value="1"/>
</dbReference>
<evidence type="ECO:0000256" key="1">
    <source>
        <dbReference type="SAM" id="Phobius"/>
    </source>
</evidence>
<name>A0A9D5NZQ0_XYLRU</name>
<accession>A0A9D5NZQ0</accession>
<evidence type="ECO:0000313" key="5">
    <source>
        <dbReference type="Proteomes" id="UP000806522"/>
    </source>
</evidence>
<evidence type="ECO:0000259" key="2">
    <source>
        <dbReference type="Pfam" id="PF00534"/>
    </source>
</evidence>
<organism evidence="4 5">
    <name type="scientific">Xylanibacter ruminicola</name>
    <name type="common">Prevotella ruminicola</name>
    <dbReference type="NCBI Taxonomy" id="839"/>
    <lineage>
        <taxon>Bacteria</taxon>
        <taxon>Pseudomonadati</taxon>
        <taxon>Bacteroidota</taxon>
        <taxon>Bacteroidia</taxon>
        <taxon>Bacteroidales</taxon>
        <taxon>Prevotellaceae</taxon>
        <taxon>Xylanibacter</taxon>
    </lineage>
</organism>
<feature type="domain" description="Glycosyltransferase subfamily 4-like N-terminal" evidence="3">
    <location>
        <begin position="30"/>
        <end position="187"/>
    </location>
</feature>
<feature type="domain" description="Glycosyl transferase family 1" evidence="2">
    <location>
        <begin position="200"/>
        <end position="343"/>
    </location>
</feature>
<feature type="transmembrane region" description="Helical" evidence="1">
    <location>
        <begin position="21"/>
        <end position="38"/>
    </location>
</feature>
<dbReference type="AlphaFoldDB" id="A0A9D5NZQ0"/>